<reference evidence="5" key="1">
    <citation type="submission" date="2021-02" db="EMBL/GenBank/DDBJ databases">
        <authorList>
            <person name="Nowell W R."/>
        </authorList>
    </citation>
    <scope>NUCLEOTIDE SEQUENCE</scope>
</reference>
<keyword evidence="3" id="KW-1133">Transmembrane helix</keyword>
<dbReference type="InterPro" id="IPR045167">
    <property type="entry name" value="Hobbit"/>
</dbReference>
<gene>
    <name evidence="5" type="ORF">IZO911_LOCUS33727</name>
    <name evidence="6" type="ORF">KXQ929_LOCUS10962</name>
</gene>
<dbReference type="Proteomes" id="UP000663860">
    <property type="component" value="Unassembled WGS sequence"/>
</dbReference>
<proteinExistence type="predicted"/>
<keyword evidence="3" id="KW-0472">Membrane</keyword>
<evidence type="ECO:0000256" key="3">
    <source>
        <dbReference type="SAM" id="Phobius"/>
    </source>
</evidence>
<feature type="region of interest" description="Disordered" evidence="2">
    <location>
        <begin position="1635"/>
        <end position="1663"/>
    </location>
</feature>
<dbReference type="Pfam" id="PF10344">
    <property type="entry name" value="Hobbit"/>
    <property type="match status" value="2"/>
</dbReference>
<evidence type="ECO:0000313" key="7">
    <source>
        <dbReference type="Proteomes" id="UP000663860"/>
    </source>
</evidence>
<feature type="transmembrane region" description="Helical" evidence="3">
    <location>
        <begin position="6"/>
        <end position="32"/>
    </location>
</feature>
<feature type="compositionally biased region" description="Low complexity" evidence="2">
    <location>
        <begin position="1635"/>
        <end position="1653"/>
    </location>
</feature>
<keyword evidence="1" id="KW-0175">Coiled coil</keyword>
<keyword evidence="3" id="KW-0812">Transmembrane</keyword>
<protein>
    <recommendedName>
        <fullName evidence="4">FMP27/BLTP2/Hobbit GFWDK motif-containing RBG unit domain-containing protein</fullName>
    </recommendedName>
</protein>
<evidence type="ECO:0000256" key="2">
    <source>
        <dbReference type="SAM" id="MobiDB-lite"/>
    </source>
</evidence>
<feature type="compositionally biased region" description="Polar residues" evidence="2">
    <location>
        <begin position="2078"/>
        <end position="2094"/>
    </location>
</feature>
<feature type="region of interest" description="Disordered" evidence="2">
    <location>
        <begin position="2242"/>
        <end position="2268"/>
    </location>
</feature>
<evidence type="ECO:0000313" key="5">
    <source>
        <dbReference type="EMBL" id="CAF1294915.1"/>
    </source>
</evidence>
<accession>A0A815D825</accession>
<dbReference type="PANTHER" id="PTHR15678:SF6">
    <property type="entry name" value="BRIDGE-LIKE LIPID TRANSFER PROTEIN FAMILY MEMBER 2"/>
    <property type="match status" value="1"/>
</dbReference>
<name>A0A815D825_9BILA</name>
<dbReference type="EMBL" id="CAJNOE010000632">
    <property type="protein sequence ID" value="CAF1294915.1"/>
    <property type="molecule type" value="Genomic_DNA"/>
</dbReference>
<dbReference type="PANTHER" id="PTHR15678">
    <property type="entry name" value="ANTIGEN MLAA-22-RELATED"/>
    <property type="match status" value="1"/>
</dbReference>
<organism evidence="5 7">
    <name type="scientific">Adineta steineri</name>
    <dbReference type="NCBI Taxonomy" id="433720"/>
    <lineage>
        <taxon>Eukaryota</taxon>
        <taxon>Metazoa</taxon>
        <taxon>Spiralia</taxon>
        <taxon>Gnathifera</taxon>
        <taxon>Rotifera</taxon>
        <taxon>Eurotatoria</taxon>
        <taxon>Bdelloidea</taxon>
        <taxon>Adinetida</taxon>
        <taxon>Adinetidae</taxon>
        <taxon>Adineta</taxon>
    </lineage>
</organism>
<feature type="domain" description="FMP27/BLTP2/Hobbit GFWDK motif-containing RBG unit" evidence="4">
    <location>
        <begin position="989"/>
        <end position="1124"/>
    </location>
</feature>
<sequence length="2292" mass="264558">MVFGGALGLILLGFGIIFCIIWLTIRLFLIYLKWFRRIDINFSSIGLGDIQNLEIEHRLFHLHIKHVNLLSIFSIVLWRLPILTIHNVHLKINSITNKNLTKTKQKNDWKTKLYLLKYVSIRIEQLQIEYENINITCQRVSLHPATIPNSTNSNTSINCEYVELSFAEKTEQINNDISPELLLKSTWNNIELQTNLEQRLLVDTNHWSITIDDRIIEYLKKQQANSSSSSSQQQKQQQPQRTSNFRYIDSNLLSMTQPTHSNNLFTKFDQWLEFLHDPFLSISVRHFDLQYTSIDNIHHYHTLDTAQFSFQNSSTVSVESRHAYIANFRLHSQSVLINGLCQVTIFPVRLDLTCQLNELNIQLHEHTIQQVHSLLSSRSSSSSNTTWILDRQIDISFQFLNPSIRLKMLDIDEWFICQMNSSKIIFHYIQNLESKSLIELKNMLIYTSNNQDNVSPESLIDNLDKKHVWNCLFYLPNANATILISKSIHIQSDITGIRLQSNHILISLLKRLRTMSVSSTKTVPPSPPTTASNRSIELSLYMKSVTIVICDTVPVYLCLSISSIRATRSQIEMKKIITFFNNQSSDDIPFASLTQGQKILEIRRMTNQHLLTNSTIKITVSHDMTLVWSTKLHLFLYRFMSSLKLNNEKMKTVSNDNESNKQTTKNNIEFNVDAFAHVYLQLSNDCKIHLKFHQFSSQFIRQHSFDNETQMQLKCSQLLIDCQQQCIFAINDILFTRLIQSKVLSTERLILLQKKTVAKLDMLHNRASSVEINSFSIRFPFDSTFNEVVEKLVNIRKWLKRIHNHNGDMSSKFLNEIPKHKISNEVWTDLSIKINDFELAIIDDLFEVKLFQNYCLMADEYQEREIREQVLQQRIEESDRTSQPLHNINELKRALMEASSKVYIKRSQKTNFDENKQRIKRNLIRWHLQQVDLIALADQSWTGKENILNIIHQIDSDSTQIPYDTSDLCTIWCRYVILKCDEWSIHFRDFRQPLWQMQQFNLWGHICAAEVTPDSLDSIRTPWVEIGEPYEPNRFRVQRLLSPLKFYHDINSDIDSFLISYGPAWENTMAQVNLCLNSITPRTVDPSPLLPWWDKIRLYLHGRWSFAANKMSWLYHVASSPYNDTEEMEWVWDQAFVDWTNGKFIIQASSLSIKLRTSSKYDDCCLLYLPSVDTRITLNWLCTGNSNDHHAVRLATRDAVNSWQKQKASLVERYSNIRIRTTHPHDSYTLYRSKHLNATAKFECKDVPEGGIPPTCTIYASTLRFCERVKNTMMSITRPTRRGPLFLPIGELVVPARKPLLSRHYEAVELQLILPQFRFKYLTSFARQTGAQVDCQLFNFVTYQELNLIDHHDGLARRPKVSWKPKMMNVNLKRAQTWLLRDANEDKESNEISNKHDNQKECQQQRTFFLSLDSLIYIRSPSTSSKSSTHSVLIDELKAVWNLTNRRTLFLVYERYRRNNILRSNLSNPFAKELEHLQQEKTLTTPSDQSPADDISNITSTLTSEDLYSTQTSTTISMTTNGSTSQPSTLASFLDQLINESQNKPSADLDPSVDASVSLIGLRQCTKDDVEEHTLHIELADSQIALRGIESGGYVILSATVALVDQYRHQPVWRDEQLCDKTSWHGDLQGMQYFSTTVSSSSPPPTTTTTATTKTKEKTNNPTSTLFSLDDDIIWIPRRDIRDENSLLGESSRSVVGSVATNDGCGDQQLQCIISKSNATLSYVFYTEQTQQEEETDTNIVIPPFTKPSINESNPIGENDRLLVDSFTFIHNDIQLSTNSSQYRTIMDIVNNLLLYVEPKKEGANNKLRKLRLKIQLANNLPVLQKNIRHLLERVRSTLAELRRLEREIYYFSRTNNNNLASNSYSSEEEDGTSTGPVPGHGHGRERAFSFTPEEYEQLQNSYSSVKAESNELAENLGMMCAVYKDMQLARLVKLRIAATSNKTARLERRYEIHGGSITWFIKHEDGQITNAQFLLRNLLYTKRYFENGTNEHSVSIGQAQVDNLLPDDRYRTILTSNCQQQHTMIRVYCKEGESVGGIAVKEHLEINVAPLVIQMTRRFSSMLMAFLFPNKAQQNSDIQRSNKSSAKDTISNSLKRRKSSEGEEELLAGRSLFYFSIRDLDAMEKRAKNTLTFQYIKIPEVSLIVSYKIRGTKEKKIGDLENAHISFPTLEYRNLTCSWHDLVLAIKSDVKTVLLSQAIRQNINLRLPFIGRSTRAQNQQLLATTTTTTLTGGKGVSTSNSVLYNSDTMNNNEISNTSEQEEEEQKNKMKLVLGTKISKDLITQFKRRKDP</sequence>
<evidence type="ECO:0000259" key="4">
    <source>
        <dbReference type="SMART" id="SM01214"/>
    </source>
</evidence>
<evidence type="ECO:0000256" key="1">
    <source>
        <dbReference type="SAM" id="Coils"/>
    </source>
</evidence>
<feature type="region of interest" description="Disordered" evidence="2">
    <location>
        <begin position="1861"/>
        <end position="1884"/>
    </location>
</feature>
<dbReference type="EMBL" id="CAJOBB010000530">
    <property type="protein sequence ID" value="CAF3699840.1"/>
    <property type="molecule type" value="Genomic_DNA"/>
</dbReference>
<dbReference type="InterPro" id="IPR019441">
    <property type="entry name" value="FMP27/BLTP2/Hobbit_GFWDK_RBG"/>
</dbReference>
<feature type="region of interest" description="Disordered" evidence="2">
    <location>
        <begin position="2078"/>
        <end position="2098"/>
    </location>
</feature>
<dbReference type="SMART" id="SM01214">
    <property type="entry name" value="Fmp27_GFWDK"/>
    <property type="match status" value="1"/>
</dbReference>
<evidence type="ECO:0000313" key="6">
    <source>
        <dbReference type="EMBL" id="CAF3699840.1"/>
    </source>
</evidence>
<comment type="caution">
    <text evidence="5">The sequence shown here is derived from an EMBL/GenBank/DDBJ whole genome shotgun (WGS) entry which is preliminary data.</text>
</comment>
<dbReference type="Proteomes" id="UP000663868">
    <property type="component" value="Unassembled WGS sequence"/>
</dbReference>
<feature type="coiled-coil region" evidence="1">
    <location>
        <begin position="1801"/>
        <end position="1848"/>
    </location>
</feature>